<dbReference type="SUPFAM" id="SSF56672">
    <property type="entry name" value="DNA/RNA polymerases"/>
    <property type="match status" value="1"/>
</dbReference>
<keyword evidence="5" id="KW-0479">Metal-binding</keyword>
<dbReference type="PANTHER" id="PTHR42648:SF11">
    <property type="entry name" value="TRANSPOSON TY4-P GAG-POL POLYPROTEIN"/>
    <property type="match status" value="1"/>
</dbReference>
<evidence type="ECO:0000256" key="11">
    <source>
        <dbReference type="ARBA" id="ARBA00022842"/>
    </source>
</evidence>
<keyword evidence="15" id="KW-0917">Virion maturation</keyword>
<keyword evidence="7" id="KW-0064">Aspartyl protease</keyword>
<dbReference type="InterPro" id="IPR013103">
    <property type="entry name" value="RVT_2"/>
</dbReference>
<keyword evidence="14" id="KW-0808">Transferase</keyword>
<evidence type="ECO:0000256" key="16">
    <source>
        <dbReference type="ARBA" id="ARBA00023172"/>
    </source>
</evidence>
<name>A0AAV7XF42_9NEOP</name>
<sequence>MPNHNEDGDGNAGAGNGGTGLKCIVNSSYNLNDKQRLTGKENYSSWAFLMKGILVTEDLWNVVLGTEADPVKADRAFYRIVFNVDSSLHPMLFNKTNPKGAWDLLKESCEADTSNSRMELYQRLFSIRADKCANILEYLNEIVSIQERLKSQEKGMDEEVIAYIMLLGLPSHFEPLKITLSSLNQKLDMKFVRQKILNCNVMSTVDSAMVVKERPQQKTEADKKKEATCFFCKKKGRFKKDCKKFKAWKEKQQKETAALAVVNDKVQVERCMLSSVDVALLTSSTSDWYIDSGASTHMCGEEAMFSKLSNTHNRREVHVANNEILRTHGLGEVTLRGEFGPVRIKEVLFVPGIAANLLSVSGMLDKGMDVKFSKTGCIISKEGEAWLSARRKNGLFIINQGDCPRPSELRALLTVDQKVWHRQLGYLGAKSMQKIQEKLGNVTVRLNAEPCEVCLEGKMRRKPFPDSESRSDDLLDLVHSDIMGPLKIASFGGARYVLVFVDDHSRKIFAYVLKHKSETFETFKKFKAMVETQAGRKLKVFRTDNGTEFLSNNFKSYYESNGIVHQTTCTYTPEQNGRAERANLSIMDGSRCMLFDSGLDKRFWAESVMCTVYLRNRSPSAPLKGIIPEEIWSGKAVDLSNLRIFGSAAYVLVPRELRGKLDPRSKKMIFVGYSDVSKAWRFVGPSNLGGPIVKSRDATFLEGVQALPDKPVFSDYDIFPNFILELQMEPAAEQAHQEPAAGEPEDQHPEPANVHPEPEPRNQEPETEEQEDHEELQDPAVQERRYPMRTRRTNRRDDFVYGFHVSLNDPVTVAEALARQDAGEWRKAMQEEYDSLMRHGTWELVLAPEGRKPISSKWVFKLKKDASGVPVRYKARLVARGFDQRYGVDFNDTYSPTVSHSSIRLLFALAVRKDWKIHHVDIGGAFLEGKLDETIYMDQPECFNKNPGMVCKLSKAIYGLKQAARAWHKRISGFLTSLGFTKSETEPCVFYNKPAGMVVAVYVDDLLIFGSELSGIGVLKEALAKEFEVWELGPVSSYLGIRVRHDLKEGTISLDQSNYIEETLEAFRMQDCNPASTPLCSSQRLQAADPETEITGEPYQQLLGRLMFLAVGTRPDIMHSLSVLSQFSNHHSEEHWTALKRVLRYLKGTINFKLTYSNHGGDLQFYSDSDWGNCIVDRRSYTGFVVLLGGAATCWESRKQRSVALSSTQAELVALTEVGKEAVRTIALLQEVTPDFKFPTLDITFLRTCVMRGS</sequence>
<keyword evidence="14" id="KW-0548">Nucleotidyltransferase</keyword>
<keyword evidence="12" id="KW-0229">DNA integration</keyword>
<dbReference type="Proteomes" id="UP001075354">
    <property type="component" value="Chromosome 10"/>
</dbReference>
<evidence type="ECO:0000256" key="18">
    <source>
        <dbReference type="SAM" id="MobiDB-lite"/>
    </source>
</evidence>
<evidence type="ECO:0000256" key="9">
    <source>
        <dbReference type="ARBA" id="ARBA00022801"/>
    </source>
</evidence>
<keyword evidence="10" id="KW-0067">ATP-binding</keyword>
<evidence type="ECO:0000256" key="5">
    <source>
        <dbReference type="ARBA" id="ARBA00022723"/>
    </source>
</evidence>
<organism evidence="20 21">
    <name type="scientific">Megalurothrips usitatus</name>
    <name type="common">bean blossom thrips</name>
    <dbReference type="NCBI Taxonomy" id="439358"/>
    <lineage>
        <taxon>Eukaryota</taxon>
        <taxon>Metazoa</taxon>
        <taxon>Ecdysozoa</taxon>
        <taxon>Arthropoda</taxon>
        <taxon>Hexapoda</taxon>
        <taxon>Insecta</taxon>
        <taxon>Pterygota</taxon>
        <taxon>Neoptera</taxon>
        <taxon>Paraneoptera</taxon>
        <taxon>Thysanoptera</taxon>
        <taxon>Terebrantia</taxon>
        <taxon>Thripoidea</taxon>
        <taxon>Thripidae</taxon>
        <taxon>Megalurothrips</taxon>
    </lineage>
</organism>
<keyword evidence="14" id="KW-0239">DNA-directed DNA polymerase</keyword>
<dbReference type="GO" id="GO:0006508">
    <property type="term" value="P:proteolysis"/>
    <property type="evidence" value="ECO:0007669"/>
    <property type="project" value="UniProtKB-KW"/>
</dbReference>
<feature type="compositionally biased region" description="Low complexity" evidence="18">
    <location>
        <begin position="731"/>
        <end position="742"/>
    </location>
</feature>
<dbReference type="GO" id="GO:0006310">
    <property type="term" value="P:DNA recombination"/>
    <property type="evidence" value="ECO:0007669"/>
    <property type="project" value="UniProtKB-KW"/>
</dbReference>
<dbReference type="GO" id="GO:0003964">
    <property type="term" value="F:RNA-directed DNA polymerase activity"/>
    <property type="evidence" value="ECO:0007669"/>
    <property type="project" value="UniProtKB-KW"/>
</dbReference>
<dbReference type="GO" id="GO:0015074">
    <property type="term" value="P:DNA integration"/>
    <property type="evidence" value="ECO:0007669"/>
    <property type="project" value="UniProtKB-KW"/>
</dbReference>
<evidence type="ECO:0000256" key="13">
    <source>
        <dbReference type="ARBA" id="ARBA00022918"/>
    </source>
</evidence>
<dbReference type="InterPro" id="IPR054722">
    <property type="entry name" value="PolX-like_BBD"/>
</dbReference>
<keyword evidence="4" id="KW-0540">Nuclease</keyword>
<evidence type="ECO:0000256" key="8">
    <source>
        <dbReference type="ARBA" id="ARBA00022759"/>
    </source>
</evidence>
<dbReference type="InterPro" id="IPR043502">
    <property type="entry name" value="DNA/RNA_pol_sf"/>
</dbReference>
<evidence type="ECO:0000256" key="12">
    <source>
        <dbReference type="ARBA" id="ARBA00022908"/>
    </source>
</evidence>
<feature type="domain" description="Integrase catalytic" evidence="19">
    <location>
        <begin position="461"/>
        <end position="636"/>
    </location>
</feature>
<dbReference type="EMBL" id="JAPTSV010000010">
    <property type="protein sequence ID" value="KAJ1523225.1"/>
    <property type="molecule type" value="Genomic_DNA"/>
</dbReference>
<dbReference type="Pfam" id="PF07727">
    <property type="entry name" value="RVT_2"/>
    <property type="match status" value="1"/>
</dbReference>
<dbReference type="InterPro" id="IPR012337">
    <property type="entry name" value="RNaseH-like_sf"/>
</dbReference>
<dbReference type="SUPFAM" id="SSF53098">
    <property type="entry name" value="Ribonuclease H-like"/>
    <property type="match status" value="1"/>
</dbReference>
<keyword evidence="21" id="KW-1185">Reference proteome</keyword>
<dbReference type="CDD" id="cd09272">
    <property type="entry name" value="RNase_HI_RT_Ty1"/>
    <property type="match status" value="1"/>
</dbReference>
<dbReference type="Pfam" id="PF22936">
    <property type="entry name" value="Pol_BBD"/>
    <property type="match status" value="1"/>
</dbReference>
<evidence type="ECO:0000256" key="6">
    <source>
        <dbReference type="ARBA" id="ARBA00022741"/>
    </source>
</evidence>
<reference evidence="20" key="1">
    <citation type="submission" date="2022-12" db="EMBL/GenBank/DDBJ databases">
        <title>Chromosome-level genome assembly of the bean flower thrips Megalurothrips usitatus.</title>
        <authorList>
            <person name="Ma L."/>
            <person name="Liu Q."/>
            <person name="Li H."/>
            <person name="Cai W."/>
        </authorList>
    </citation>
    <scope>NUCLEOTIDE SEQUENCE</scope>
    <source>
        <strain evidence="20">Cailab_2022a</strain>
    </source>
</reference>
<comment type="caution">
    <text evidence="20">The sequence shown here is derived from an EMBL/GenBank/DDBJ whole genome shotgun (WGS) entry which is preliminary data.</text>
</comment>
<evidence type="ECO:0000259" key="19">
    <source>
        <dbReference type="PROSITE" id="PS50994"/>
    </source>
</evidence>
<dbReference type="GO" id="GO:0003676">
    <property type="term" value="F:nucleic acid binding"/>
    <property type="evidence" value="ECO:0007669"/>
    <property type="project" value="InterPro"/>
</dbReference>
<dbReference type="GO" id="GO:0046872">
    <property type="term" value="F:metal ion binding"/>
    <property type="evidence" value="ECO:0007669"/>
    <property type="project" value="UniProtKB-KW"/>
</dbReference>
<keyword evidence="6" id="KW-0547">Nucleotide-binding</keyword>
<accession>A0AAV7XF42</accession>
<gene>
    <name evidence="20" type="ORF">ONE63_001109</name>
</gene>
<dbReference type="AlphaFoldDB" id="A0AAV7XF42"/>
<dbReference type="InterPro" id="IPR036397">
    <property type="entry name" value="RNaseH_sf"/>
</dbReference>
<feature type="region of interest" description="Disordered" evidence="18">
    <location>
        <begin position="731"/>
        <end position="789"/>
    </location>
</feature>
<evidence type="ECO:0000313" key="21">
    <source>
        <dbReference type="Proteomes" id="UP001075354"/>
    </source>
</evidence>
<dbReference type="GO" id="GO:0004519">
    <property type="term" value="F:endonuclease activity"/>
    <property type="evidence" value="ECO:0007669"/>
    <property type="project" value="UniProtKB-KW"/>
</dbReference>
<dbReference type="PANTHER" id="PTHR42648">
    <property type="entry name" value="TRANSPOSASE, PUTATIVE-RELATED"/>
    <property type="match status" value="1"/>
</dbReference>
<evidence type="ECO:0000256" key="15">
    <source>
        <dbReference type="ARBA" id="ARBA00023113"/>
    </source>
</evidence>
<evidence type="ECO:0000313" key="20">
    <source>
        <dbReference type="EMBL" id="KAJ1523225.1"/>
    </source>
</evidence>
<comment type="function">
    <text evidence="1">The aspartyl protease (PR) mediates the proteolytic cleavages of the Gag and Gag-Pol polyproteins after assembly of the VLP.</text>
</comment>
<evidence type="ECO:0000256" key="7">
    <source>
        <dbReference type="ARBA" id="ARBA00022750"/>
    </source>
</evidence>
<keyword evidence="2" id="KW-1188">Viral release from host cell</keyword>
<keyword evidence="11" id="KW-0460">Magnesium</keyword>
<evidence type="ECO:0000256" key="14">
    <source>
        <dbReference type="ARBA" id="ARBA00022932"/>
    </source>
</evidence>
<evidence type="ECO:0000256" key="3">
    <source>
        <dbReference type="ARBA" id="ARBA00022670"/>
    </source>
</evidence>
<evidence type="ECO:0000256" key="1">
    <source>
        <dbReference type="ARBA" id="ARBA00002180"/>
    </source>
</evidence>
<dbReference type="GO" id="GO:0042575">
    <property type="term" value="C:DNA polymerase complex"/>
    <property type="evidence" value="ECO:0007669"/>
    <property type="project" value="UniProtKB-ARBA"/>
</dbReference>
<dbReference type="Pfam" id="PF14223">
    <property type="entry name" value="Retrotran_gag_2"/>
    <property type="match status" value="1"/>
</dbReference>
<proteinExistence type="predicted"/>
<dbReference type="InterPro" id="IPR001584">
    <property type="entry name" value="Integrase_cat-core"/>
</dbReference>
<evidence type="ECO:0000256" key="10">
    <source>
        <dbReference type="ARBA" id="ARBA00022840"/>
    </source>
</evidence>
<dbReference type="InterPro" id="IPR057670">
    <property type="entry name" value="SH3_retrovirus"/>
</dbReference>
<dbReference type="PROSITE" id="PS50994">
    <property type="entry name" value="INTEGRASE"/>
    <property type="match status" value="1"/>
</dbReference>
<evidence type="ECO:0000256" key="17">
    <source>
        <dbReference type="ARBA" id="ARBA00023268"/>
    </source>
</evidence>
<keyword evidence="8" id="KW-0255">Endonuclease</keyword>
<evidence type="ECO:0000256" key="4">
    <source>
        <dbReference type="ARBA" id="ARBA00022722"/>
    </source>
</evidence>
<keyword evidence="17" id="KW-0511">Multifunctional enzyme</keyword>
<dbReference type="Pfam" id="PF25597">
    <property type="entry name" value="SH3_retrovirus"/>
    <property type="match status" value="1"/>
</dbReference>
<keyword evidence="13" id="KW-0695">RNA-directed DNA polymerase</keyword>
<dbReference type="GO" id="GO:0004190">
    <property type="term" value="F:aspartic-type endopeptidase activity"/>
    <property type="evidence" value="ECO:0007669"/>
    <property type="project" value="UniProtKB-KW"/>
</dbReference>
<evidence type="ECO:0000256" key="2">
    <source>
        <dbReference type="ARBA" id="ARBA00022612"/>
    </source>
</evidence>
<keyword evidence="16" id="KW-0233">DNA recombination</keyword>
<keyword evidence="9" id="KW-0378">Hydrolase</keyword>
<protein>
    <recommendedName>
        <fullName evidence="19">Integrase catalytic domain-containing protein</fullName>
    </recommendedName>
</protein>
<dbReference type="GO" id="GO:0005524">
    <property type="term" value="F:ATP binding"/>
    <property type="evidence" value="ECO:0007669"/>
    <property type="project" value="UniProtKB-KW"/>
</dbReference>
<keyword evidence="3" id="KW-0645">Protease</keyword>
<dbReference type="GO" id="GO:0003887">
    <property type="term" value="F:DNA-directed DNA polymerase activity"/>
    <property type="evidence" value="ECO:0007669"/>
    <property type="project" value="UniProtKB-KW"/>
</dbReference>
<feature type="compositionally biased region" description="Acidic residues" evidence="18">
    <location>
        <begin position="765"/>
        <end position="777"/>
    </location>
</feature>
<dbReference type="Gene3D" id="3.30.420.10">
    <property type="entry name" value="Ribonuclease H-like superfamily/Ribonuclease H"/>
    <property type="match status" value="1"/>
</dbReference>
<dbReference type="InterPro" id="IPR039537">
    <property type="entry name" value="Retrotran_Ty1/copia-like"/>
</dbReference>
<dbReference type="Pfam" id="PF00665">
    <property type="entry name" value="rve"/>
    <property type="match status" value="1"/>
</dbReference>